<dbReference type="Gene3D" id="1.10.287.1490">
    <property type="match status" value="1"/>
</dbReference>
<feature type="coiled-coil region" evidence="1">
    <location>
        <begin position="344"/>
        <end position="395"/>
    </location>
</feature>
<proteinExistence type="predicted"/>
<dbReference type="GO" id="GO:0006302">
    <property type="term" value="P:double-strand break repair"/>
    <property type="evidence" value="ECO:0007669"/>
    <property type="project" value="InterPro"/>
</dbReference>
<dbReference type="Proteomes" id="UP000216681">
    <property type="component" value="Unassembled WGS sequence"/>
</dbReference>
<dbReference type="GO" id="GO:0016887">
    <property type="term" value="F:ATP hydrolysis activity"/>
    <property type="evidence" value="ECO:0007669"/>
    <property type="project" value="InterPro"/>
</dbReference>
<comment type="caution">
    <text evidence="3">The sequence shown here is derived from an EMBL/GenBank/DDBJ whole genome shotgun (WGS) entry which is preliminary data.</text>
</comment>
<name>A0AB73PIN2_LIMRT</name>
<organism evidence="3 4">
    <name type="scientific">Limosilactobacillus reuteri</name>
    <name type="common">Lactobacillus reuteri</name>
    <dbReference type="NCBI Taxonomy" id="1598"/>
    <lineage>
        <taxon>Bacteria</taxon>
        <taxon>Bacillati</taxon>
        <taxon>Bacillota</taxon>
        <taxon>Bacilli</taxon>
        <taxon>Lactobacillales</taxon>
        <taxon>Lactobacillaceae</taxon>
        <taxon>Limosilactobacillus</taxon>
    </lineage>
</organism>
<evidence type="ECO:0000259" key="2">
    <source>
        <dbReference type="Pfam" id="PF13476"/>
    </source>
</evidence>
<feature type="domain" description="Rad50/SbcC-type AAA" evidence="2">
    <location>
        <begin position="18"/>
        <end position="286"/>
    </location>
</feature>
<gene>
    <name evidence="3" type="ORF">CBG15_01000</name>
</gene>
<keyword evidence="1" id="KW-0175">Coiled coil</keyword>
<reference evidence="3 4" key="2">
    <citation type="submission" date="2017-09" db="EMBL/GenBank/DDBJ databases">
        <title>Tripartite evolution among Lactobacillus johnsonii, Lactobacillus taiwanensis, Lactobacillus reuteri and their rodent host.</title>
        <authorList>
            <person name="Wang T."/>
            <person name="Knowles S."/>
            <person name="Cheng C."/>
        </authorList>
    </citation>
    <scope>NUCLEOTIDE SEQUENCE [LARGE SCALE GENOMIC DNA]</scope>
    <source>
        <strain evidence="3 4">105n</strain>
    </source>
</reference>
<accession>A0AB73PIN2</accession>
<dbReference type="Gene3D" id="3.40.50.300">
    <property type="entry name" value="P-loop containing nucleotide triphosphate hydrolases"/>
    <property type="match status" value="1"/>
</dbReference>
<dbReference type="AlphaFoldDB" id="A0AB73PIN2"/>
<dbReference type="Pfam" id="PF13476">
    <property type="entry name" value="AAA_23"/>
    <property type="match status" value="1"/>
</dbReference>
<dbReference type="SUPFAM" id="SSF52540">
    <property type="entry name" value="P-loop containing nucleoside triphosphate hydrolases"/>
    <property type="match status" value="1"/>
</dbReference>
<evidence type="ECO:0000313" key="3">
    <source>
        <dbReference type="EMBL" id="OYS95698.1"/>
    </source>
</evidence>
<protein>
    <recommendedName>
        <fullName evidence="2">Rad50/SbcC-type AAA domain-containing protein</fullName>
    </recommendedName>
</protein>
<sequence length="609" mass="70465">MNNKFHISSVKVTGPGVRDSEVQFREGLNIVEGGSDTGKTSIVHCILYVFNKSWGNKNDSKRHKKFPFLDEYGYTQVVVTFKNKKGYITISREKDAQKVQVDSSFSGISSGYYSVNNTKRKNLNDILLEMLGMQERHQIPKNINYQTQNFSWKGISPLWYVDENDVIQANPIMLPLYNTQTTAFLSSLIFMITGSEIEIPEGIRDPKTKKAKDEATKGQLAKQLQESSSKIEEIHSQLAEKKYDNVEDQLQVIVDKIDKLNEQIYERVNNIHSIQQELTGISQQIEEMTVYVAKFKNLRSEYIGDVKRLSFIVNGEQQLKHIQGKRKCPFCNQTINPKDNHNHTKAAQAELSRIIGQLESLEQSTNDVKNKKHNLEQEQHDKEEHLNQLSQKLQKEMKPELKSLRKQQENYQNYLLLKNKEEIYKGLISEWSDEINKIDNEKEKHPEYHPLEHLPENFAKKISDIVRTILIECDYAGLENVRFDIKNFEIEINGIQKSDNHGKGYRAFLNTVVNLAFREYMYENAMYSSWLDIIDTPFLGLEEAGDSHIPEHLKTGLLDYLISHQKEGQVILIENNKDLPQKSLSKEKVNVIEFESDSKRTGFLLDISK</sequence>
<evidence type="ECO:0000313" key="4">
    <source>
        <dbReference type="Proteomes" id="UP000216681"/>
    </source>
</evidence>
<dbReference type="InterPro" id="IPR027417">
    <property type="entry name" value="P-loop_NTPase"/>
</dbReference>
<reference evidence="3 4" key="1">
    <citation type="submission" date="2017-05" db="EMBL/GenBank/DDBJ databases">
        <authorList>
            <person name="Lin X.B."/>
            <person name="Stothard P."/>
            <person name="Tasseva G."/>
            <person name="Walter J."/>
        </authorList>
    </citation>
    <scope>NUCLEOTIDE SEQUENCE [LARGE SCALE GENOMIC DNA]</scope>
    <source>
        <strain evidence="3 4">105n</strain>
    </source>
</reference>
<dbReference type="EMBL" id="NGPX01000006">
    <property type="protein sequence ID" value="OYS95698.1"/>
    <property type="molecule type" value="Genomic_DNA"/>
</dbReference>
<dbReference type="InterPro" id="IPR038729">
    <property type="entry name" value="Rad50/SbcC_AAA"/>
</dbReference>
<dbReference type="RefSeq" id="WP_094512360.1">
    <property type="nucleotide sequence ID" value="NZ_NGPU01000094.1"/>
</dbReference>
<evidence type="ECO:0000256" key="1">
    <source>
        <dbReference type="SAM" id="Coils"/>
    </source>
</evidence>